<dbReference type="InterPro" id="IPR036047">
    <property type="entry name" value="F-box-like_dom_sf"/>
</dbReference>
<keyword evidence="4" id="KW-1185">Reference proteome</keyword>
<proteinExistence type="predicted"/>
<evidence type="ECO:0000256" key="1">
    <source>
        <dbReference type="ARBA" id="ARBA00004906"/>
    </source>
</evidence>
<comment type="caution">
    <text evidence="3">The sequence shown here is derived from an EMBL/GenBank/DDBJ whole genome shotgun (WGS) entry which is preliminary data.</text>
</comment>
<organism evidence="3 4">
    <name type="scientific">Claviceps aff. purpurea</name>
    <dbReference type="NCBI Taxonomy" id="1967640"/>
    <lineage>
        <taxon>Eukaryota</taxon>
        <taxon>Fungi</taxon>
        <taxon>Dikarya</taxon>
        <taxon>Ascomycota</taxon>
        <taxon>Pezizomycotina</taxon>
        <taxon>Sordariomycetes</taxon>
        <taxon>Hypocreomycetidae</taxon>
        <taxon>Hypocreales</taxon>
        <taxon>Clavicipitaceae</taxon>
        <taxon>Claviceps</taxon>
    </lineage>
</organism>
<dbReference type="EMBL" id="SRRH01000575">
    <property type="protein sequence ID" value="KAG6287158.1"/>
    <property type="molecule type" value="Genomic_DNA"/>
</dbReference>
<keyword evidence="2" id="KW-0833">Ubl conjugation pathway</keyword>
<gene>
    <name evidence="3" type="ORF">E4U09_006327</name>
</gene>
<protein>
    <recommendedName>
        <fullName evidence="5">F-box domain-containing protein</fullName>
    </recommendedName>
</protein>
<evidence type="ECO:0000313" key="4">
    <source>
        <dbReference type="Proteomes" id="UP000707071"/>
    </source>
</evidence>
<accession>A0A9P7QB35</accession>
<comment type="pathway">
    <text evidence="1">Protein modification; protein ubiquitination.</text>
</comment>
<evidence type="ECO:0000313" key="3">
    <source>
        <dbReference type="EMBL" id="KAG6287158.1"/>
    </source>
</evidence>
<dbReference type="SUPFAM" id="SSF81383">
    <property type="entry name" value="F-box domain"/>
    <property type="match status" value="1"/>
</dbReference>
<evidence type="ECO:0000256" key="2">
    <source>
        <dbReference type="ARBA" id="ARBA00022786"/>
    </source>
</evidence>
<dbReference type="AlphaFoldDB" id="A0A9P7QB35"/>
<sequence>MHLAAVDLCSISATCRKLHKQATSEFHWLRCIRDHVPGLVLSCPGPCETFRELYKAHDPVWFLPKYKVWFCDRDMMGKLIIVRFDPRRGCIEGYQVLAVNNKQTFEEWPARNDVFILSFEPHVKLHLDRPVLQLNIGDTQNVRNHAARTGANRFAAEVPMMRGDRRDLNFNNFMLTRPLDPGTAGANQVPEYPYDYVWPPPAVPSDHRVSGTRSDQSVVENIAPHDTPMSRGEISHQTFRIRQWTQMAGTGSPLTLLGDQNGGIAGLLGVVAELGNVVDAGRVHIGEEVITYSTLDTILYTPTESKPWRGIWVGDYSGHGCEFLLIHQPDDPAVTDAELGLVRRVDETDEAWEERRRETYIYRGRLEAIKLTGDPNVPRGEYTFVADDLGPEGFVGIASDPPFTGTRIVKSRGHVAGTGFVNDRYTESQLLLIGPNRLAQYWVEFGHISFFERVQIDQLLVPP</sequence>
<dbReference type="Pfam" id="PF12014">
    <property type="entry name" value="Cyclin_D1_bind"/>
    <property type="match status" value="1"/>
</dbReference>
<reference evidence="3 4" key="1">
    <citation type="journal article" date="2020" name="bioRxiv">
        <title>Whole genome comparisons of ergot fungi reveals the divergence and evolution of species within the genus Claviceps are the result of varying mechanisms driving genome evolution and host range expansion.</title>
        <authorList>
            <person name="Wyka S.A."/>
            <person name="Mondo S.J."/>
            <person name="Liu M."/>
            <person name="Dettman J."/>
            <person name="Nalam V."/>
            <person name="Broders K.D."/>
        </authorList>
    </citation>
    <scope>NUCLEOTIDE SEQUENCE [LARGE SCALE GENOMIC DNA]</scope>
    <source>
        <strain evidence="3 4">Clav52</strain>
    </source>
</reference>
<dbReference type="PANTHER" id="PTHR10706:SF130">
    <property type="entry name" value="F-BOX ONLY PROTEIN 31"/>
    <property type="match status" value="1"/>
</dbReference>
<dbReference type="InterPro" id="IPR045048">
    <property type="entry name" value="FBXO31/39"/>
</dbReference>
<name>A0A9P7QB35_9HYPO</name>
<dbReference type="Proteomes" id="UP000707071">
    <property type="component" value="Unassembled WGS sequence"/>
</dbReference>
<evidence type="ECO:0008006" key="5">
    <source>
        <dbReference type="Google" id="ProtNLM"/>
    </source>
</evidence>
<dbReference type="PANTHER" id="PTHR10706">
    <property type="entry name" value="F-BOX FAMILY PROTEIN"/>
    <property type="match status" value="1"/>
</dbReference>